<organism evidence="7 8">
    <name type="scientific">Bacillus tropicus</name>
    <dbReference type="NCBI Taxonomy" id="2026188"/>
    <lineage>
        <taxon>Bacteria</taxon>
        <taxon>Bacillati</taxon>
        <taxon>Bacillota</taxon>
        <taxon>Bacilli</taxon>
        <taxon>Bacillales</taxon>
        <taxon>Bacillaceae</taxon>
        <taxon>Bacillus</taxon>
        <taxon>Bacillus cereus group</taxon>
    </lineage>
</organism>
<dbReference type="Pfam" id="PF12698">
    <property type="entry name" value="ABC2_membrane_3"/>
    <property type="match status" value="1"/>
</dbReference>
<keyword evidence="4 5" id="KW-0472">Membrane</keyword>
<sequence length="430" mass="48500">MKGFAVYRLVNQHYIKSLLKRWEIKMKKFWLVFKQSFLERVLSKAFILTTLFLVISSIALVSLPTIIDKFSDPSKKTKVVFIPEENSIPITSEELNNGLNTWDWEIGQENQLSDYNKRMQNKEIGGIFILTANQKNQPALKYYMKREDLSLIQQMKSFVQIKNTQQITNQHQLPIAAQQSIMSPISIEKQSLEENKEVSPLIIYLITLLIFMAIMMYGQAIATAVASEKASRVMEVMVTKVSPLAMIFGKIFGVGLACLTQFMIFFGATGVYLKSGLVKANASLMGFDLNFGVITLEHCIFFLVFFILGYFLYATLFAVFGSMVSRPEELSGTTMPINILLMVSIFVGIYEVLPNPNGLVAKITSYFPFTASTNMLIRVFSNSASTLEIGMSIVGLTVTMFLIGYFAAKVYPKGILHFGKNLKLHQLLNK</sequence>
<evidence type="ECO:0000259" key="6">
    <source>
        <dbReference type="Pfam" id="PF12698"/>
    </source>
</evidence>
<protein>
    <submittedName>
        <fullName evidence="7">ABC transporter permease</fullName>
    </submittedName>
</protein>
<comment type="subcellular location">
    <subcellularLocation>
        <location evidence="1">Membrane</location>
        <topology evidence="1">Multi-pass membrane protein</topology>
    </subcellularLocation>
</comment>
<evidence type="ECO:0000256" key="4">
    <source>
        <dbReference type="ARBA" id="ARBA00023136"/>
    </source>
</evidence>
<proteinExistence type="predicted"/>
<keyword evidence="3 5" id="KW-1133">Transmembrane helix</keyword>
<feature type="transmembrane region" description="Helical" evidence="5">
    <location>
        <begin position="247"/>
        <end position="273"/>
    </location>
</feature>
<evidence type="ECO:0000256" key="3">
    <source>
        <dbReference type="ARBA" id="ARBA00022989"/>
    </source>
</evidence>
<gene>
    <name evidence="7" type="ORF">FHY71_27255</name>
</gene>
<dbReference type="PANTHER" id="PTHR43471:SF3">
    <property type="entry name" value="ABC TRANSPORTER PERMEASE PROTEIN NATB"/>
    <property type="match status" value="1"/>
</dbReference>
<feature type="transmembrane region" description="Helical" evidence="5">
    <location>
        <begin position="389"/>
        <end position="408"/>
    </location>
</feature>
<dbReference type="GO" id="GO:0140359">
    <property type="term" value="F:ABC-type transporter activity"/>
    <property type="evidence" value="ECO:0007669"/>
    <property type="project" value="InterPro"/>
</dbReference>
<dbReference type="Proteomes" id="UP000312495">
    <property type="component" value="Unassembled WGS sequence"/>
</dbReference>
<feature type="transmembrane region" description="Helical" evidence="5">
    <location>
        <begin position="332"/>
        <end position="353"/>
    </location>
</feature>
<feature type="transmembrane region" description="Helical" evidence="5">
    <location>
        <begin position="293"/>
        <end position="320"/>
    </location>
</feature>
<evidence type="ECO:0000313" key="8">
    <source>
        <dbReference type="Proteomes" id="UP000312495"/>
    </source>
</evidence>
<dbReference type="EMBL" id="VEPV01000021">
    <property type="protein sequence ID" value="TNP10490.1"/>
    <property type="molecule type" value="Genomic_DNA"/>
</dbReference>
<feature type="transmembrane region" description="Helical" evidence="5">
    <location>
        <begin position="45"/>
        <end position="67"/>
    </location>
</feature>
<keyword evidence="2 5" id="KW-0812">Transmembrane</keyword>
<feature type="domain" description="ABC-2 type transporter transmembrane" evidence="6">
    <location>
        <begin position="44"/>
        <end position="408"/>
    </location>
</feature>
<dbReference type="AlphaFoldDB" id="A0A5C4ZX53"/>
<reference evidence="7 8" key="1">
    <citation type="submission" date="2019-06" db="EMBL/GenBank/DDBJ databases">
        <title>Biocontrol Bacillus strains from Vietnam.</title>
        <authorList>
            <person name="Borriss R."/>
            <person name="Lasch P."/>
            <person name="Thanh Tam L.T."/>
            <person name="Luong P.T."/>
            <person name="Phuong Thao L.T."/>
            <person name="Kim Chung L.T."/>
        </authorList>
    </citation>
    <scope>NUCLEOTIDE SEQUENCE [LARGE SCALE GENOMIC DNA]</scope>
    <source>
        <strain evidence="7 8">SN1</strain>
    </source>
</reference>
<comment type="caution">
    <text evidence="7">The sequence shown here is derived from an EMBL/GenBank/DDBJ whole genome shotgun (WGS) entry which is preliminary data.</text>
</comment>
<dbReference type="PANTHER" id="PTHR43471">
    <property type="entry name" value="ABC TRANSPORTER PERMEASE"/>
    <property type="match status" value="1"/>
</dbReference>
<dbReference type="GO" id="GO:0016020">
    <property type="term" value="C:membrane"/>
    <property type="evidence" value="ECO:0007669"/>
    <property type="project" value="UniProtKB-SubCell"/>
</dbReference>
<feature type="transmembrane region" description="Helical" evidence="5">
    <location>
        <begin position="201"/>
        <end position="226"/>
    </location>
</feature>
<dbReference type="InterPro" id="IPR013525">
    <property type="entry name" value="ABC2_TM"/>
</dbReference>
<evidence type="ECO:0000313" key="7">
    <source>
        <dbReference type="EMBL" id="TNP10490.1"/>
    </source>
</evidence>
<accession>A0A5C4ZX53</accession>
<name>A0A5C4ZX53_9BACI</name>
<evidence type="ECO:0000256" key="1">
    <source>
        <dbReference type="ARBA" id="ARBA00004141"/>
    </source>
</evidence>
<evidence type="ECO:0000256" key="2">
    <source>
        <dbReference type="ARBA" id="ARBA00022692"/>
    </source>
</evidence>
<evidence type="ECO:0000256" key="5">
    <source>
        <dbReference type="SAM" id="Phobius"/>
    </source>
</evidence>